<dbReference type="PANTHER" id="PTHR19850">
    <property type="entry name" value="GUANINE NUCLEOTIDE-BINDING PROTEIN BETA G PROTEIN BETA"/>
    <property type="match status" value="1"/>
</dbReference>
<keyword evidence="2" id="KW-1185">Reference proteome</keyword>
<evidence type="ECO:0000313" key="1">
    <source>
        <dbReference type="EMBL" id="WAQ88563.1"/>
    </source>
</evidence>
<evidence type="ECO:0000313" key="2">
    <source>
        <dbReference type="Proteomes" id="UP001164743"/>
    </source>
</evidence>
<dbReference type="Gene3D" id="2.130.10.10">
    <property type="entry name" value="YVTN repeat-like/Quinoprotein amine dehydrogenase"/>
    <property type="match status" value="1"/>
</dbReference>
<dbReference type="RefSeq" id="XP_053024118.1">
    <property type="nucleotide sequence ID" value="XM_053172926.1"/>
</dbReference>
<proteinExistence type="predicted"/>
<protein>
    <recommendedName>
        <fullName evidence="3">Guanine nucleotide-binding protein subunit beta-like protein</fullName>
    </recommendedName>
</protein>
<reference evidence="1" key="1">
    <citation type="submission" date="2022-10" db="EMBL/GenBank/DDBJ databases">
        <title>Puccinia triticina Genome sequencing and assembly.</title>
        <authorList>
            <person name="Li C."/>
        </authorList>
    </citation>
    <scope>NUCLEOTIDE SEQUENCE</scope>
    <source>
        <strain evidence="1">Pt15</strain>
    </source>
</reference>
<dbReference type="SUPFAM" id="SSF50978">
    <property type="entry name" value="WD40 repeat-like"/>
    <property type="match status" value="1"/>
</dbReference>
<dbReference type="InterPro" id="IPR036322">
    <property type="entry name" value="WD40_repeat_dom_sf"/>
</dbReference>
<dbReference type="EMBL" id="CP110429">
    <property type="protein sequence ID" value="WAQ88563.1"/>
    <property type="molecule type" value="Genomic_DNA"/>
</dbReference>
<sequence>MLHVCFFPNGDAFATGSDDALCWLFDLRADCALISTHMTMYSETAGSPQLPSPPPRILFACYNDFKCTFWNTLKGKRVGVLAGHENLVFASCLTKWPFVQVAGIVRSRTSALHRHVNP</sequence>
<accession>A0ABY7CUH5</accession>
<dbReference type="InterPro" id="IPR016346">
    <property type="entry name" value="G-protein_beta_1-5"/>
</dbReference>
<dbReference type="GeneID" id="77813821"/>
<organism evidence="1 2">
    <name type="scientific">Puccinia triticina</name>
    <dbReference type="NCBI Taxonomy" id="208348"/>
    <lineage>
        <taxon>Eukaryota</taxon>
        <taxon>Fungi</taxon>
        <taxon>Dikarya</taxon>
        <taxon>Basidiomycota</taxon>
        <taxon>Pucciniomycotina</taxon>
        <taxon>Pucciniomycetes</taxon>
        <taxon>Pucciniales</taxon>
        <taxon>Pucciniaceae</taxon>
        <taxon>Puccinia</taxon>
    </lineage>
</organism>
<evidence type="ECO:0008006" key="3">
    <source>
        <dbReference type="Google" id="ProtNLM"/>
    </source>
</evidence>
<dbReference type="InterPro" id="IPR015943">
    <property type="entry name" value="WD40/YVTN_repeat-like_dom_sf"/>
</dbReference>
<gene>
    <name evidence="1" type="ORF">PtA15_9A690</name>
</gene>
<name>A0ABY7CUH5_9BASI</name>
<dbReference type="Proteomes" id="UP001164743">
    <property type="component" value="Chromosome 9A"/>
</dbReference>